<evidence type="ECO:0000313" key="5">
    <source>
        <dbReference type="Proteomes" id="UP000481858"/>
    </source>
</evidence>
<dbReference type="GO" id="GO:0000981">
    <property type="term" value="F:DNA-binding transcription factor activity, RNA polymerase II-specific"/>
    <property type="evidence" value="ECO:0007669"/>
    <property type="project" value="InterPro"/>
</dbReference>
<dbReference type="InterPro" id="IPR036864">
    <property type="entry name" value="Zn2-C6_fun-type_DNA-bd_sf"/>
</dbReference>
<sequence length="474" mass="53284">MDTTPSDGTVVTGAIRPTAWRRACVACTRAKRQCTKQVPRCRRCLEKGLQCTYPPPRRPERLPTAEADGQSLHPNSATLQLDESLLATPAGIANTLGMPGDSVFSFFQMAEADLESLALPTEVELPGGLPQAAVSSDTMVSLQGAWFLTPESWITEFTEPPPTTLRETEKSLRQYIEQVQSWMRQWVTEGHSPLHHRELYSFHMPRHTQDAYTAMAMYINKTSEAEATIHRILEDRVSQLLQDQAVETSLGNASGDGLSIFDHMSRVQTLLCYQLVRLFDGDIRMRGQAEALIPTLFLWNKQMLEIAKDSLEHPELFLVSSPFNVNLQSNTSQTAESSLSPPKVVWRAWIVAESVRRTWQITNIVQEVYQFFKRGWSECPGRLPSTMRRTLWDAPSAYSWARELKGGKNPLLVPLVGLEEILPRISPMEVDDFNMAAIGLYGMEKVDQWLEEEGPNKLPLLSGLGIMSHAHSLH</sequence>
<keyword evidence="1" id="KW-0539">Nucleus</keyword>
<organism evidence="4 5">
    <name type="scientific">Xylaria multiplex</name>
    <dbReference type="NCBI Taxonomy" id="323545"/>
    <lineage>
        <taxon>Eukaryota</taxon>
        <taxon>Fungi</taxon>
        <taxon>Dikarya</taxon>
        <taxon>Ascomycota</taxon>
        <taxon>Pezizomycotina</taxon>
        <taxon>Sordariomycetes</taxon>
        <taxon>Xylariomycetidae</taxon>
        <taxon>Xylariales</taxon>
        <taxon>Xylariaceae</taxon>
        <taxon>Xylaria</taxon>
    </lineage>
</organism>
<protein>
    <recommendedName>
        <fullName evidence="3">Zn(2)-C6 fungal-type domain-containing protein</fullName>
    </recommendedName>
</protein>
<dbReference type="PROSITE" id="PS00463">
    <property type="entry name" value="ZN2_CY6_FUNGAL_1"/>
    <property type="match status" value="1"/>
</dbReference>
<dbReference type="PROSITE" id="PS50048">
    <property type="entry name" value="ZN2_CY6_FUNGAL_2"/>
    <property type="match status" value="1"/>
</dbReference>
<dbReference type="OrthoDB" id="5355161at2759"/>
<dbReference type="GO" id="GO:0008270">
    <property type="term" value="F:zinc ion binding"/>
    <property type="evidence" value="ECO:0007669"/>
    <property type="project" value="InterPro"/>
</dbReference>
<dbReference type="Gene3D" id="4.10.240.10">
    <property type="entry name" value="Zn(2)-C6 fungal-type DNA-binding domain"/>
    <property type="match status" value="1"/>
</dbReference>
<dbReference type="SMART" id="SM00066">
    <property type="entry name" value="GAL4"/>
    <property type="match status" value="1"/>
</dbReference>
<comment type="caution">
    <text evidence="4">The sequence shown here is derived from an EMBL/GenBank/DDBJ whole genome shotgun (WGS) entry which is preliminary data.</text>
</comment>
<dbReference type="SUPFAM" id="SSF57701">
    <property type="entry name" value="Zn2/Cys6 DNA-binding domain"/>
    <property type="match status" value="1"/>
</dbReference>
<feature type="domain" description="Zn(2)-C6 fungal-type" evidence="3">
    <location>
        <begin position="23"/>
        <end position="53"/>
    </location>
</feature>
<name>A0A7C8N362_9PEZI</name>
<dbReference type="PRINTS" id="PR00755">
    <property type="entry name" value="AFLATOXINBRP"/>
</dbReference>
<feature type="region of interest" description="Disordered" evidence="2">
    <location>
        <begin position="52"/>
        <end position="73"/>
    </location>
</feature>
<evidence type="ECO:0000256" key="2">
    <source>
        <dbReference type="SAM" id="MobiDB-lite"/>
    </source>
</evidence>
<dbReference type="Proteomes" id="UP000481858">
    <property type="component" value="Unassembled WGS sequence"/>
</dbReference>
<evidence type="ECO:0000259" key="3">
    <source>
        <dbReference type="PROSITE" id="PS50048"/>
    </source>
</evidence>
<accession>A0A7C8N362</accession>
<evidence type="ECO:0000313" key="4">
    <source>
        <dbReference type="EMBL" id="KAF2967196.1"/>
    </source>
</evidence>
<dbReference type="AlphaFoldDB" id="A0A7C8N362"/>
<reference evidence="4 5" key="1">
    <citation type="submission" date="2019-12" db="EMBL/GenBank/DDBJ databases">
        <title>Draft genome sequence of the ascomycete Xylaria multiplex DSM 110363.</title>
        <authorList>
            <person name="Buettner E."/>
            <person name="Kellner H."/>
        </authorList>
    </citation>
    <scope>NUCLEOTIDE SEQUENCE [LARGE SCALE GENOMIC DNA]</scope>
    <source>
        <strain evidence="4 5">DSM 110363</strain>
    </source>
</reference>
<proteinExistence type="predicted"/>
<evidence type="ECO:0000256" key="1">
    <source>
        <dbReference type="ARBA" id="ARBA00023242"/>
    </source>
</evidence>
<dbReference type="CDD" id="cd00067">
    <property type="entry name" value="GAL4"/>
    <property type="match status" value="1"/>
</dbReference>
<dbReference type="InParanoid" id="A0A7C8N362"/>
<gene>
    <name evidence="4" type="ORF">GQX73_g6384</name>
</gene>
<dbReference type="EMBL" id="WUBL01000072">
    <property type="protein sequence ID" value="KAF2967196.1"/>
    <property type="molecule type" value="Genomic_DNA"/>
</dbReference>
<dbReference type="Pfam" id="PF00172">
    <property type="entry name" value="Zn_clus"/>
    <property type="match status" value="1"/>
</dbReference>
<keyword evidence="5" id="KW-1185">Reference proteome</keyword>
<dbReference type="InterPro" id="IPR001138">
    <property type="entry name" value="Zn2Cys6_DnaBD"/>
</dbReference>